<accession>A0AC61Y940</accession>
<comment type="caution">
    <text evidence="1">The sequence shown here is derived from an EMBL/GenBank/DDBJ whole genome shotgun (WGS) entry which is preliminary data.</text>
</comment>
<organism evidence="1 2">
    <name type="scientific">Mesonia oceanica</name>
    <dbReference type="NCBI Taxonomy" id="2687242"/>
    <lineage>
        <taxon>Bacteria</taxon>
        <taxon>Pseudomonadati</taxon>
        <taxon>Bacteroidota</taxon>
        <taxon>Flavobacteriia</taxon>
        <taxon>Flavobacteriales</taxon>
        <taxon>Flavobacteriaceae</taxon>
        <taxon>Mesonia</taxon>
    </lineage>
</organism>
<dbReference type="EMBL" id="CABVMM010000008">
    <property type="protein sequence ID" value="VVV00870.1"/>
    <property type="molecule type" value="Genomic_DNA"/>
</dbReference>
<dbReference type="Proteomes" id="UP000356253">
    <property type="component" value="Unassembled WGS sequence"/>
</dbReference>
<reference evidence="1" key="1">
    <citation type="submission" date="2019-09" db="EMBL/GenBank/DDBJ databases">
        <authorList>
            <person name="Rodrigo-Torres L."/>
            <person name="Arahal R. D."/>
            <person name="Lucena T."/>
        </authorList>
    </citation>
    <scope>NUCLEOTIDE SEQUENCE</scope>
    <source>
        <strain evidence="1">ISS653</strain>
    </source>
</reference>
<proteinExistence type="predicted"/>
<evidence type="ECO:0000313" key="1">
    <source>
        <dbReference type="EMBL" id="VVV00870.1"/>
    </source>
</evidence>
<gene>
    <name evidence="1" type="ORF">FVB9532_02146</name>
</gene>
<evidence type="ECO:0000313" key="2">
    <source>
        <dbReference type="Proteomes" id="UP000356253"/>
    </source>
</evidence>
<name>A0AC61Y940_9FLAO</name>
<protein>
    <submittedName>
        <fullName evidence="1">Uncharacterized protein</fullName>
    </submittedName>
</protein>
<keyword evidence="2" id="KW-1185">Reference proteome</keyword>
<sequence>MTAIPVYFKQRFLFWEIKVFHFTSLFQSSFAYFYQALLDSFCGFDSSKKATESINSSKIKVENVKIKEDSKFAWAVVGMIRNKSSSDIKGYVKIKFLNSTGDIVYTTKARVNDGDSFGPGRAASFDYFTEPKNFEGVTDFEVDFVEK</sequence>